<proteinExistence type="predicted"/>
<name>A0A1C7AFI2_9GAMM</name>
<dbReference type="PIRSF" id="PIRSF012318">
    <property type="entry name" value="UCP012318"/>
    <property type="match status" value="1"/>
</dbReference>
<dbReference type="InterPro" id="IPR007402">
    <property type="entry name" value="DUF455"/>
</dbReference>
<keyword evidence="3" id="KW-1185">Reference proteome</keyword>
<organism evidence="2 3">
    <name type="scientific">Sulfurifustis variabilis</name>
    <dbReference type="NCBI Taxonomy" id="1675686"/>
    <lineage>
        <taxon>Bacteria</taxon>
        <taxon>Pseudomonadati</taxon>
        <taxon>Pseudomonadota</taxon>
        <taxon>Gammaproteobacteria</taxon>
        <taxon>Acidiferrobacterales</taxon>
        <taxon>Acidiferrobacteraceae</taxon>
        <taxon>Sulfurifustis</taxon>
    </lineage>
</organism>
<dbReference type="InterPro" id="IPR009078">
    <property type="entry name" value="Ferritin-like_SF"/>
</dbReference>
<feature type="region of interest" description="Disordered" evidence="1">
    <location>
        <begin position="52"/>
        <end position="80"/>
    </location>
</feature>
<gene>
    <name evidence="2" type="ORF">SVA_3552</name>
</gene>
<dbReference type="AlphaFoldDB" id="A0A1C7AFI2"/>
<dbReference type="EMBL" id="AP014936">
    <property type="protein sequence ID" value="BAU50088.1"/>
    <property type="molecule type" value="Genomic_DNA"/>
</dbReference>
<dbReference type="PANTHER" id="PTHR42782">
    <property type="entry name" value="SI:CH73-314G15.3"/>
    <property type="match status" value="1"/>
</dbReference>
<evidence type="ECO:0000313" key="2">
    <source>
        <dbReference type="EMBL" id="BAU50088.1"/>
    </source>
</evidence>
<reference evidence="2 3" key="1">
    <citation type="submission" date="2015-08" db="EMBL/GenBank/DDBJ databases">
        <title>Complete genome sequence of Sulfurifustis variabilis.</title>
        <authorList>
            <person name="Miura A."/>
            <person name="Kojima H."/>
            <person name="Fukui M."/>
        </authorList>
    </citation>
    <scope>NUCLEOTIDE SEQUENCE [LARGE SCALE GENOMIC DNA]</scope>
    <source>
        <strain evidence="3">skN76</strain>
    </source>
</reference>
<evidence type="ECO:0000313" key="3">
    <source>
        <dbReference type="Proteomes" id="UP000218899"/>
    </source>
</evidence>
<dbReference type="Pfam" id="PF04305">
    <property type="entry name" value="DUF455"/>
    <property type="match status" value="1"/>
</dbReference>
<accession>A0A1C7AFI2</accession>
<evidence type="ECO:0000256" key="1">
    <source>
        <dbReference type="SAM" id="MobiDB-lite"/>
    </source>
</evidence>
<dbReference type="Proteomes" id="UP000218899">
    <property type="component" value="Chromosome"/>
</dbReference>
<dbReference type="KEGG" id="sva:SVA_3552"/>
<dbReference type="InterPro" id="IPR011197">
    <property type="entry name" value="UCP012318"/>
</dbReference>
<dbReference type="SUPFAM" id="SSF47240">
    <property type="entry name" value="Ferritin-like"/>
    <property type="match status" value="1"/>
</dbReference>
<dbReference type="PANTHER" id="PTHR42782:SF4">
    <property type="entry name" value="DUF455 DOMAIN-CONTAINING PROTEIN"/>
    <property type="match status" value="1"/>
</dbReference>
<protein>
    <submittedName>
        <fullName evidence="2">Uncharacterized protein</fullName>
    </submittedName>
</protein>
<dbReference type="CDD" id="cd00657">
    <property type="entry name" value="Ferritin_like"/>
    <property type="match status" value="1"/>
</dbReference>
<sequence>MAPAAIAQNPAMDVHAQAQRCLMERDPETKLARVRELDARWPEKRPRVCDGVSAPEPIAVPGRPPRPRLVSPREVERRQVSTPEGRAALLHALAHIEFNAVNLALDAVYRFRGLPFEYYGDWVRVAAEEAHHFALLRERLRALGHDYGDFTAHDGLWEMAVKTAHDPLARMALVPRVLEARGLDASPTLIAKLRACGDARAVEIMAIIQRDEIGHVAVGSRWYRYLCGERGLDPVATFRRLLREYDGPRLRGPFDHVARRRAGFTEQELDLIEELAAGR</sequence>